<dbReference type="PROSITE" id="PS50096">
    <property type="entry name" value="IQ"/>
    <property type="match status" value="2"/>
</dbReference>
<dbReference type="Gene3D" id="1.20.5.190">
    <property type="match status" value="1"/>
</dbReference>
<dbReference type="SMART" id="SM00015">
    <property type="entry name" value="IQ"/>
    <property type="match status" value="2"/>
</dbReference>
<dbReference type="InterPro" id="IPR000048">
    <property type="entry name" value="IQ_motif_EF-hand-BS"/>
</dbReference>
<organism evidence="1">
    <name type="scientific">Haptolina ericina</name>
    <dbReference type="NCBI Taxonomy" id="156174"/>
    <lineage>
        <taxon>Eukaryota</taxon>
        <taxon>Haptista</taxon>
        <taxon>Haptophyta</taxon>
        <taxon>Prymnesiophyceae</taxon>
        <taxon>Prymnesiales</taxon>
        <taxon>Prymnesiaceae</taxon>
        <taxon>Haptolina</taxon>
    </lineage>
</organism>
<gene>
    <name evidence="1" type="ORF">HERI1096_LOCUS8197</name>
</gene>
<name>A0A7S3AM62_9EUKA</name>
<protein>
    <submittedName>
        <fullName evidence="1">Uncharacterized protein</fullName>
    </submittedName>
</protein>
<proteinExistence type="predicted"/>
<reference evidence="1" key="1">
    <citation type="submission" date="2021-01" db="EMBL/GenBank/DDBJ databases">
        <authorList>
            <person name="Corre E."/>
            <person name="Pelletier E."/>
            <person name="Niang G."/>
            <person name="Scheremetjew M."/>
            <person name="Finn R."/>
            <person name="Kale V."/>
            <person name="Holt S."/>
            <person name="Cochrane G."/>
            <person name="Meng A."/>
            <person name="Brown T."/>
            <person name="Cohen L."/>
        </authorList>
    </citation>
    <scope>NUCLEOTIDE SEQUENCE</scope>
    <source>
        <strain evidence="1">CCMP281</strain>
    </source>
</reference>
<dbReference type="AlphaFoldDB" id="A0A7S3AM62"/>
<sequence>MSDEESQDLDDSKLRVELMMAAKVQGDFDKAQSYAITDAERKEIETCRVRVQGLVGAKTTEQEVAAAKMQARIRGSQVREQKEKQKMEHAAILVQKSYRGHSERDNQEEQRRLTWLQWHLEQNEFGQALELAISKDERQRILTAKEGFPRRAVFPCWILLHFSRIRMTYVSQAKSEQPIWCRCLAWKPQTTEGRKEKFVAAIRNYDWEAAQLLAVGDDERKDLEDSRNRVAWMLHYTADGKYSEALALAITDEEKREIEGK</sequence>
<accession>A0A7S3AM62</accession>
<dbReference type="EMBL" id="HBHX01014658">
    <property type="protein sequence ID" value="CAE0107538.1"/>
    <property type="molecule type" value="Transcribed_RNA"/>
</dbReference>
<evidence type="ECO:0000313" key="1">
    <source>
        <dbReference type="EMBL" id="CAE0107538.1"/>
    </source>
</evidence>